<evidence type="ECO:0000313" key="2">
    <source>
        <dbReference type="Proteomes" id="UP000182152"/>
    </source>
</evidence>
<keyword evidence="2" id="KW-1185">Reference proteome</keyword>
<reference evidence="1 2" key="1">
    <citation type="submission" date="2014-12" db="EMBL/GenBank/DDBJ databases">
        <title>Draft genome sequences of 29 type strains of Enterococci.</title>
        <authorList>
            <person name="Zhong Z."/>
            <person name="Sun Z."/>
            <person name="Liu W."/>
            <person name="Zhang W."/>
            <person name="Zhang H."/>
        </authorList>
    </citation>
    <scope>NUCLEOTIDE SEQUENCE [LARGE SCALE GENOMIC DNA]</scope>
    <source>
        <strain evidence="1 2">DSM 15687</strain>
    </source>
</reference>
<proteinExistence type="predicted"/>
<dbReference type="InterPro" id="IPR016477">
    <property type="entry name" value="Fructo-/Ketosamine-3-kinase"/>
</dbReference>
<organism evidence="1 2">
    <name type="scientific">Enterococcus ratti</name>
    <dbReference type="NCBI Taxonomy" id="150033"/>
    <lineage>
        <taxon>Bacteria</taxon>
        <taxon>Bacillati</taxon>
        <taxon>Bacillota</taxon>
        <taxon>Bacilli</taxon>
        <taxon>Lactobacillales</taxon>
        <taxon>Enterococcaceae</taxon>
        <taxon>Enterococcus</taxon>
    </lineage>
</organism>
<sequence length="54" mass="6548">MVSPEFLESYQIIYPLEKIWGKRLPVYQLYYFLARLNMFGESYGVQVEQLLVKR</sequence>
<dbReference type="Pfam" id="PF03881">
    <property type="entry name" value="Fructosamin_kin"/>
    <property type="match status" value="1"/>
</dbReference>
<gene>
    <name evidence="1" type="ORF">RV14_GL001912</name>
</gene>
<dbReference type="STRING" id="150033.RV14_GL001912"/>
<dbReference type="Gene3D" id="1.20.1270.240">
    <property type="match status" value="1"/>
</dbReference>
<dbReference type="Proteomes" id="UP000182152">
    <property type="component" value="Unassembled WGS sequence"/>
</dbReference>
<protein>
    <submittedName>
        <fullName evidence="1">Uncharacterized protein</fullName>
    </submittedName>
</protein>
<accession>A0A1L8WQE1</accession>
<dbReference type="Gene3D" id="1.10.510.10">
    <property type="entry name" value="Transferase(Phosphotransferase) domain 1"/>
    <property type="match status" value="1"/>
</dbReference>
<comment type="caution">
    <text evidence="1">The sequence shown here is derived from an EMBL/GenBank/DDBJ whole genome shotgun (WGS) entry which is preliminary data.</text>
</comment>
<dbReference type="EMBL" id="JXLB01000005">
    <property type="protein sequence ID" value="OJG83217.1"/>
    <property type="molecule type" value="Genomic_DNA"/>
</dbReference>
<name>A0A1L8WQE1_9ENTE</name>
<dbReference type="AlphaFoldDB" id="A0A1L8WQE1"/>
<evidence type="ECO:0000313" key="1">
    <source>
        <dbReference type="EMBL" id="OJG83217.1"/>
    </source>
</evidence>